<evidence type="ECO:0000256" key="6">
    <source>
        <dbReference type="SAM" id="MobiDB-lite"/>
    </source>
</evidence>
<organism evidence="9 10">
    <name type="scientific">Pseudonocardia benzenivorans</name>
    <dbReference type="NCBI Taxonomy" id="228005"/>
    <lineage>
        <taxon>Bacteria</taxon>
        <taxon>Bacillati</taxon>
        <taxon>Actinomycetota</taxon>
        <taxon>Actinomycetes</taxon>
        <taxon>Pseudonocardiales</taxon>
        <taxon>Pseudonocardiaceae</taxon>
        <taxon>Pseudonocardia</taxon>
    </lineage>
</organism>
<name>A0ABW3VSS0_9PSEU</name>
<proteinExistence type="predicted"/>
<feature type="domain" description="TraD/TraG TraM recognition site" evidence="8">
    <location>
        <begin position="381"/>
        <end position="503"/>
    </location>
</feature>
<dbReference type="PANTHER" id="PTHR37937:SF1">
    <property type="entry name" value="CONJUGATIVE TRANSFER: DNA TRANSPORT"/>
    <property type="match status" value="1"/>
</dbReference>
<evidence type="ECO:0000256" key="4">
    <source>
        <dbReference type="ARBA" id="ARBA00022989"/>
    </source>
</evidence>
<evidence type="ECO:0000313" key="9">
    <source>
        <dbReference type="EMBL" id="MFD1237395.1"/>
    </source>
</evidence>
<sequence>MTSTPAPPLSPTRKAVHRSIAALTAVAVAAVARPALVITLLAAAAVLGIAALLWRFRPSARLRRRIGTEGWLDVREYRATPGAAVVRGGRRRPGLPARPVSAAGARVGRLVSGPAILRRRPVYTPWKRGVLVLGPQGSGKSSLLVGPIRECPGPAYVTSTKTELVDMTATDRAQLGPVHVFNPTGLGSVASTLRWDPVAGCVDPATADARARALVRGGGGATGTQNADFWAAKASEILRCYLLAAALEGHGMGQVMAWALHPQDRTPAGLLSQYGTSVPSGWLGTLEQNLAAAPNTRSGYFAALAPAVAFMDNPTVAAACRPGAGEGFDLAAYLRSPGALYVIAGEGDQRIAPLLTALTEAVFSTAKQVAALNPGSQLDPPLGLFLDEIANITPVPLDNWAADSRGWGITVWAVAQDLAQLETRWGRPRAHTIFANLPTRIVLPGVAAREDLEHLAYLAGHRTVVQTSEGRSDNGDGRCTRSRNQSKAREPVVTGHTIYGLPRWHAYVLGLGTKPAIVRFEPGWRRRRRRLIPAPPVRRPVETQRVAPATLTAVPDPVEDAA</sequence>
<evidence type="ECO:0000256" key="3">
    <source>
        <dbReference type="ARBA" id="ARBA00022692"/>
    </source>
</evidence>
<dbReference type="Proteomes" id="UP001597182">
    <property type="component" value="Unassembled WGS sequence"/>
</dbReference>
<protein>
    <submittedName>
        <fullName evidence="9">Type IV secretory system conjugative DNA transfer family protein</fullName>
    </submittedName>
</protein>
<dbReference type="EMBL" id="JBHTMB010000287">
    <property type="protein sequence ID" value="MFD1237395.1"/>
    <property type="molecule type" value="Genomic_DNA"/>
</dbReference>
<dbReference type="CDD" id="cd01127">
    <property type="entry name" value="TrwB_TraG_TraD_VirD4"/>
    <property type="match status" value="1"/>
</dbReference>
<dbReference type="InterPro" id="IPR032689">
    <property type="entry name" value="TraG-D_C"/>
</dbReference>
<accession>A0ABW3VSS0</accession>
<dbReference type="PANTHER" id="PTHR37937">
    <property type="entry name" value="CONJUGATIVE TRANSFER: DNA TRANSPORT"/>
    <property type="match status" value="1"/>
</dbReference>
<evidence type="ECO:0000313" key="10">
    <source>
        <dbReference type="Proteomes" id="UP001597182"/>
    </source>
</evidence>
<evidence type="ECO:0000256" key="2">
    <source>
        <dbReference type="ARBA" id="ARBA00022475"/>
    </source>
</evidence>
<feature type="transmembrane region" description="Helical" evidence="7">
    <location>
        <begin position="20"/>
        <end position="53"/>
    </location>
</feature>
<reference evidence="10" key="1">
    <citation type="journal article" date="2019" name="Int. J. Syst. Evol. Microbiol.">
        <title>The Global Catalogue of Microorganisms (GCM) 10K type strain sequencing project: providing services to taxonomists for standard genome sequencing and annotation.</title>
        <authorList>
            <consortium name="The Broad Institute Genomics Platform"/>
            <consortium name="The Broad Institute Genome Sequencing Center for Infectious Disease"/>
            <person name="Wu L."/>
            <person name="Ma J."/>
        </authorList>
    </citation>
    <scope>NUCLEOTIDE SEQUENCE [LARGE SCALE GENOMIC DNA]</scope>
    <source>
        <strain evidence="10">CCUG 49018</strain>
    </source>
</reference>
<keyword evidence="5 7" id="KW-0472">Membrane</keyword>
<evidence type="ECO:0000256" key="1">
    <source>
        <dbReference type="ARBA" id="ARBA00004651"/>
    </source>
</evidence>
<dbReference type="SUPFAM" id="SSF52540">
    <property type="entry name" value="P-loop containing nucleoside triphosphate hydrolases"/>
    <property type="match status" value="1"/>
</dbReference>
<evidence type="ECO:0000256" key="7">
    <source>
        <dbReference type="SAM" id="Phobius"/>
    </source>
</evidence>
<keyword evidence="3 7" id="KW-0812">Transmembrane</keyword>
<comment type="caution">
    <text evidence="9">The sequence shown here is derived from an EMBL/GenBank/DDBJ whole genome shotgun (WGS) entry which is preliminary data.</text>
</comment>
<keyword evidence="2" id="KW-1003">Cell membrane</keyword>
<dbReference type="Pfam" id="PF12696">
    <property type="entry name" value="TraG-D_C"/>
    <property type="match status" value="1"/>
</dbReference>
<comment type="subcellular location">
    <subcellularLocation>
        <location evidence="1">Cell membrane</location>
        <topology evidence="1">Multi-pass membrane protein</topology>
    </subcellularLocation>
</comment>
<dbReference type="InterPro" id="IPR027417">
    <property type="entry name" value="P-loop_NTPase"/>
</dbReference>
<evidence type="ECO:0000259" key="8">
    <source>
        <dbReference type="Pfam" id="PF12696"/>
    </source>
</evidence>
<keyword evidence="10" id="KW-1185">Reference proteome</keyword>
<dbReference type="InterPro" id="IPR051539">
    <property type="entry name" value="T4SS-coupling_protein"/>
</dbReference>
<keyword evidence="4 7" id="KW-1133">Transmembrane helix</keyword>
<gene>
    <name evidence="9" type="ORF">ACFQ34_29280</name>
</gene>
<dbReference type="Gene3D" id="3.40.50.300">
    <property type="entry name" value="P-loop containing nucleotide triphosphate hydrolases"/>
    <property type="match status" value="1"/>
</dbReference>
<feature type="compositionally biased region" description="Basic and acidic residues" evidence="6">
    <location>
        <begin position="470"/>
        <end position="479"/>
    </location>
</feature>
<feature type="region of interest" description="Disordered" evidence="6">
    <location>
        <begin position="467"/>
        <end position="490"/>
    </location>
</feature>
<evidence type="ECO:0000256" key="5">
    <source>
        <dbReference type="ARBA" id="ARBA00023136"/>
    </source>
</evidence>